<dbReference type="AlphaFoldDB" id="A0A8J7H7R9"/>
<keyword evidence="2" id="KW-1185">Reference proteome</keyword>
<reference evidence="1" key="1">
    <citation type="submission" date="2020-12" db="EMBL/GenBank/DDBJ databases">
        <title>M. sibirica DSM 26468T genome.</title>
        <authorList>
            <person name="Thieme N."/>
            <person name="Rettenmaier R."/>
            <person name="Zverlov V."/>
            <person name="Liebl W."/>
        </authorList>
    </citation>
    <scope>NUCLEOTIDE SEQUENCE</scope>
    <source>
        <strain evidence="1">DSM 26468</strain>
    </source>
</reference>
<dbReference type="Proteomes" id="UP000623269">
    <property type="component" value="Unassembled WGS sequence"/>
</dbReference>
<evidence type="ECO:0000313" key="2">
    <source>
        <dbReference type="Proteomes" id="UP000623269"/>
    </source>
</evidence>
<dbReference type="RefSeq" id="WP_197661524.1">
    <property type="nucleotide sequence ID" value="NZ_JAEAGR010000010.1"/>
</dbReference>
<proteinExistence type="predicted"/>
<gene>
    <name evidence="1" type="ORF">I5677_10435</name>
</gene>
<accession>A0A8J7H7R9</accession>
<dbReference type="InterPro" id="IPR032488">
    <property type="entry name" value="DUF5049"/>
</dbReference>
<sequence>MEKTIKKQILAIRDTGETNMFDIPVVIDIAERDGYYELIDYLSEHRDDYVRFILTGEVRE</sequence>
<dbReference type="EMBL" id="JAEAGR010000010">
    <property type="protein sequence ID" value="MBH1941311.1"/>
    <property type="molecule type" value="Genomic_DNA"/>
</dbReference>
<dbReference type="Pfam" id="PF16468">
    <property type="entry name" value="DUF5049"/>
    <property type="match status" value="1"/>
</dbReference>
<protein>
    <submittedName>
        <fullName evidence="1">DUF5049 domain-containing protein</fullName>
    </submittedName>
</protein>
<name>A0A8J7H7R9_9FIRM</name>
<comment type="caution">
    <text evidence="1">The sequence shown here is derived from an EMBL/GenBank/DDBJ whole genome shotgun (WGS) entry which is preliminary data.</text>
</comment>
<evidence type="ECO:0000313" key="1">
    <source>
        <dbReference type="EMBL" id="MBH1941311.1"/>
    </source>
</evidence>
<organism evidence="1 2">
    <name type="scientific">Mobilitalea sibirica</name>
    <dbReference type="NCBI Taxonomy" id="1462919"/>
    <lineage>
        <taxon>Bacteria</taxon>
        <taxon>Bacillati</taxon>
        <taxon>Bacillota</taxon>
        <taxon>Clostridia</taxon>
        <taxon>Lachnospirales</taxon>
        <taxon>Lachnospiraceae</taxon>
        <taxon>Mobilitalea</taxon>
    </lineage>
</organism>